<proteinExistence type="predicted"/>
<sequence length="210" mass="24518">MIINTILISLLVNIIAIFIFFIRYSTLNKKYYIGKNNINNTGDFYDYFGYNNPYDNRIFVEKKVSIGMTINTGTLKGRITVLGILLSTFLLIFFSMFATGTSDFNYDLNNSYLKVSSNIYKDEIKLKDIKNIEFEKIKEFPKGYRSNGGSNSKQNFGSFKFEEWGSVRLYSYNDNDFHIVVDTKNQKYIFNESTKKETEELYNSIRGKLE</sequence>
<dbReference type="Proteomes" id="UP000595814">
    <property type="component" value="Chromosome"/>
</dbReference>
<reference evidence="1 2" key="1">
    <citation type="journal article" date="2022" name="Int. J. Syst. Evol. Microbiol.">
        <title>Miniphocaeibacter halophilus sp. nov., an ammonium-tolerant acetate-producing bacterium isolated from a biogas system.</title>
        <authorList>
            <person name="Schnurer A."/>
            <person name="Singh A."/>
            <person name="Bi S."/>
            <person name="Qiao W."/>
            <person name="Westerholm M."/>
        </authorList>
    </citation>
    <scope>NUCLEOTIDE SEQUENCE [LARGE SCALE GENOMIC DNA]</scope>
    <source>
        <strain evidence="1 2">AMB_01</strain>
    </source>
</reference>
<evidence type="ECO:0000313" key="1">
    <source>
        <dbReference type="EMBL" id="QQK07831.1"/>
    </source>
</evidence>
<organism evidence="1 2">
    <name type="scientific">Miniphocaeibacter halophilus</name>
    <dbReference type="NCBI Taxonomy" id="2931922"/>
    <lineage>
        <taxon>Bacteria</taxon>
        <taxon>Bacillati</taxon>
        <taxon>Bacillota</taxon>
        <taxon>Tissierellia</taxon>
        <taxon>Tissierellales</taxon>
        <taxon>Peptoniphilaceae</taxon>
        <taxon>Miniphocaeibacter</taxon>
    </lineage>
</organism>
<evidence type="ECO:0000313" key="2">
    <source>
        <dbReference type="Proteomes" id="UP000595814"/>
    </source>
</evidence>
<keyword evidence="2" id="KW-1185">Reference proteome</keyword>
<name>A0AC61MU11_9FIRM</name>
<dbReference type="EMBL" id="CP066744">
    <property type="protein sequence ID" value="QQK07831.1"/>
    <property type="molecule type" value="Genomic_DNA"/>
</dbReference>
<gene>
    <name evidence="1" type="ORF">JFY71_11225</name>
</gene>
<protein>
    <submittedName>
        <fullName evidence="1">Uncharacterized protein</fullName>
    </submittedName>
</protein>
<accession>A0AC61MU11</accession>